<sequence length="174" mass="19074">MEYVFTLKYRLSAEDCDHEQLVERLAESGCDDATVGIGQPGRLALAFTRDSTTAWSAIFSALVNVKQAIASARLIEAAPDFIGLTDVAEMTGMTRQNMRKLMLANALEFPAPVHEGNPSVWHLSDILAWLNDRGGYDIDADLLDVANAAKQVNLAIGDREVLPQMTRELKKLVA</sequence>
<keyword evidence="2" id="KW-1185">Reference proteome</keyword>
<evidence type="ECO:0000313" key="1">
    <source>
        <dbReference type="EMBL" id="SAL21767.1"/>
    </source>
</evidence>
<protein>
    <submittedName>
        <fullName evidence="1">Prophage CP4-57 regulatory</fullName>
    </submittedName>
</protein>
<dbReference type="OrthoDB" id="7860618at2"/>
<dbReference type="Proteomes" id="UP000055019">
    <property type="component" value="Unassembled WGS sequence"/>
</dbReference>
<organism evidence="1 2">
    <name type="scientific">Caballeronia arvi</name>
    <dbReference type="NCBI Taxonomy" id="1777135"/>
    <lineage>
        <taxon>Bacteria</taxon>
        <taxon>Pseudomonadati</taxon>
        <taxon>Pseudomonadota</taxon>
        <taxon>Betaproteobacteria</taxon>
        <taxon>Burkholderiales</taxon>
        <taxon>Burkholderiaceae</taxon>
        <taxon>Caballeronia</taxon>
    </lineage>
</organism>
<reference evidence="1" key="1">
    <citation type="submission" date="2016-01" db="EMBL/GenBank/DDBJ databases">
        <authorList>
            <person name="Peeters C."/>
        </authorList>
    </citation>
    <scope>NUCLEOTIDE SEQUENCE [LARGE SCALE GENOMIC DNA]</scope>
    <source>
        <strain evidence="1">LMG 29317</strain>
    </source>
</reference>
<accession>A0A158FPX7</accession>
<dbReference type="EMBL" id="FCOM02000002">
    <property type="protein sequence ID" value="SAL21767.1"/>
    <property type="molecule type" value="Genomic_DNA"/>
</dbReference>
<evidence type="ECO:0000313" key="2">
    <source>
        <dbReference type="Proteomes" id="UP000055019"/>
    </source>
</evidence>
<dbReference type="AlphaFoldDB" id="A0A158FPX7"/>
<dbReference type="RefSeq" id="WP_061145492.1">
    <property type="nucleotide sequence ID" value="NZ_FCOM02000002.1"/>
</dbReference>
<dbReference type="Gene3D" id="1.10.238.160">
    <property type="match status" value="1"/>
</dbReference>
<comment type="caution">
    <text evidence="1">The sequence shown here is derived from an EMBL/GenBank/DDBJ whole genome shotgun (WGS) entry which is preliminary data.</text>
</comment>
<proteinExistence type="predicted"/>
<gene>
    <name evidence="1" type="ORF">AWB74_00839</name>
</gene>
<name>A0A158FPX7_9BURK</name>